<dbReference type="PANTHER" id="PTHR47623:SF1">
    <property type="entry name" value="OS09G0287300 PROTEIN"/>
    <property type="match status" value="1"/>
</dbReference>
<dbReference type="EMBL" id="CP019124">
    <property type="protein sequence ID" value="APX90173.1"/>
    <property type="molecule type" value="Genomic_DNA"/>
</dbReference>
<evidence type="ECO:0000313" key="1">
    <source>
        <dbReference type="EMBL" id="APX90173.1"/>
    </source>
</evidence>
<accession>A0A2M9D4F5</accession>
<dbReference type="SMART" id="SM00855">
    <property type="entry name" value="PGAM"/>
    <property type="match status" value="1"/>
</dbReference>
<dbReference type="PANTHER" id="PTHR47623">
    <property type="entry name" value="OS09G0287300 PROTEIN"/>
    <property type="match status" value="1"/>
</dbReference>
<sequence>MTQTLILTRHAKSDWTDGLADHERPLSARGRTEAQALGRHLAAQGWMPDLTLSSSARRAQETAALAHEALPEHPQQDLFDLYQAGPLAMLLALRRAGPSRVVMMVGHNPGIANFASKLLARAPGDMRFDQYPSGTTTVIGFPNENWPALEFGTGQLLEFIVPRDLT</sequence>
<dbReference type="AlphaFoldDB" id="A0A1U7DJV0"/>
<dbReference type="RefSeq" id="WP_076980191.1">
    <property type="nucleotide sequence ID" value="NZ_CP019124.1"/>
</dbReference>
<dbReference type="InterPro" id="IPR029033">
    <property type="entry name" value="His_PPase_superfam"/>
</dbReference>
<dbReference type="SUPFAM" id="SSF53254">
    <property type="entry name" value="Phosphoglycerate mutase-like"/>
    <property type="match status" value="1"/>
</dbReference>
<organism evidence="1 2">
    <name type="scientific">Brevirhabdus pacifica</name>
    <dbReference type="NCBI Taxonomy" id="1267768"/>
    <lineage>
        <taxon>Bacteria</taxon>
        <taxon>Pseudomonadati</taxon>
        <taxon>Pseudomonadota</taxon>
        <taxon>Alphaproteobacteria</taxon>
        <taxon>Rhodobacterales</taxon>
        <taxon>Paracoccaceae</taxon>
        <taxon>Brevirhabdus</taxon>
    </lineage>
</organism>
<reference evidence="1 2" key="1">
    <citation type="submission" date="2017-01" db="EMBL/GenBank/DDBJ databases">
        <title>Genomic analysis of Xuhuaishuia manganoxidans DY6-4.</title>
        <authorList>
            <person name="Wang X."/>
        </authorList>
    </citation>
    <scope>NUCLEOTIDE SEQUENCE [LARGE SCALE GENOMIC DNA]</scope>
    <source>
        <strain evidence="1 2">DY6-4</strain>
    </source>
</reference>
<dbReference type="InterPro" id="IPR013078">
    <property type="entry name" value="His_Pase_superF_clade-1"/>
</dbReference>
<dbReference type="STRING" id="1267768.BV394_10915"/>
<accession>A0A1U7DJV0</accession>
<name>A0A1U7DJV0_9RHOB</name>
<keyword evidence="2" id="KW-1185">Reference proteome</keyword>
<dbReference type="Proteomes" id="UP000187266">
    <property type="component" value="Chromosome"/>
</dbReference>
<evidence type="ECO:0000313" key="2">
    <source>
        <dbReference type="Proteomes" id="UP000187266"/>
    </source>
</evidence>
<gene>
    <name evidence="1" type="ORF">BV394_10915</name>
</gene>
<proteinExistence type="predicted"/>
<dbReference type="CDD" id="cd07067">
    <property type="entry name" value="HP_PGM_like"/>
    <property type="match status" value="1"/>
</dbReference>
<protein>
    <submittedName>
        <fullName evidence="1">Uncharacterized protein</fullName>
    </submittedName>
</protein>
<dbReference type="Gene3D" id="3.40.50.1240">
    <property type="entry name" value="Phosphoglycerate mutase-like"/>
    <property type="match status" value="1"/>
</dbReference>
<dbReference type="Pfam" id="PF00300">
    <property type="entry name" value="His_Phos_1"/>
    <property type="match status" value="1"/>
</dbReference>
<dbReference type="OrthoDB" id="9810154at2"/>